<dbReference type="EMBL" id="CP022272">
    <property type="protein sequence ID" value="ASJ96082.1"/>
    <property type="molecule type" value="Genomic_DNA"/>
</dbReference>
<dbReference type="AlphaFoldDB" id="A0AAC9XML6"/>
<evidence type="ECO:0000313" key="3">
    <source>
        <dbReference type="Proteomes" id="UP000198233"/>
    </source>
</evidence>
<dbReference type="InterPro" id="IPR051316">
    <property type="entry name" value="Zinc-reg_GTPase_activator"/>
</dbReference>
<dbReference type="SUPFAM" id="SSF52540">
    <property type="entry name" value="P-loop containing nucleoside triphosphate hydrolases"/>
    <property type="match status" value="1"/>
</dbReference>
<feature type="domain" description="CobW/HypB/UreG nucleotide-binding" evidence="1">
    <location>
        <begin position="7"/>
        <end position="172"/>
    </location>
</feature>
<evidence type="ECO:0000259" key="1">
    <source>
        <dbReference type="Pfam" id="PF02492"/>
    </source>
</evidence>
<gene>
    <name evidence="2" type="ORF">CFF01_05515</name>
</gene>
<evidence type="ECO:0000313" key="2">
    <source>
        <dbReference type="EMBL" id="ASJ96082.1"/>
    </source>
</evidence>
<organism evidence="2 3">
    <name type="scientific">Shewanella marisflavi</name>
    <dbReference type="NCBI Taxonomy" id="260364"/>
    <lineage>
        <taxon>Bacteria</taxon>
        <taxon>Pseudomonadati</taxon>
        <taxon>Pseudomonadota</taxon>
        <taxon>Gammaproteobacteria</taxon>
        <taxon>Alteromonadales</taxon>
        <taxon>Shewanellaceae</taxon>
        <taxon>Shewanella</taxon>
    </lineage>
</organism>
<dbReference type="KEGG" id="smav:CFF01_05515"/>
<dbReference type="GO" id="GO:0005737">
    <property type="term" value="C:cytoplasm"/>
    <property type="evidence" value="ECO:0007669"/>
    <property type="project" value="TreeGrafter"/>
</dbReference>
<sequence>MILKPIPTHVITGFLGVGKTSLIKYLLSNKPADETWAVLVNEFGEIGIDGELLKGSDTGIAIKEVAGGCLCCAAGVPTQVAVNQLIARAKPDRLLIEPTGLGHPKEIVEVLSQGHFQQVIALKSTICLVDPRKLQDDRYLQSSLFIDQLRIADLILATKMDLSDEADLTRLQGFLTQQGITAAPVPVSLMQTPKVGEQSLFVFICSHYFDRATAWHTQPAIKAPANAMMRPALPFEEAPETEIAFDEQGIYRASNQHEGNYSAGWVFDCRFEFDFEGLIAWVKGLECLRFKAVVITDEGIAALNLVDGQLTVMELDDSLDSRLELIASTAINVTDIEAALLQLSKPLAI</sequence>
<name>A0AAC9XML6_9GAMM</name>
<dbReference type="Proteomes" id="UP000198233">
    <property type="component" value="Chromosome"/>
</dbReference>
<dbReference type="Pfam" id="PF02492">
    <property type="entry name" value="cobW"/>
    <property type="match status" value="1"/>
</dbReference>
<protein>
    <submittedName>
        <fullName evidence="2">Cobalamin biosynthesis protein CobW</fullName>
    </submittedName>
</protein>
<dbReference type="InterPro" id="IPR003495">
    <property type="entry name" value="CobW/HypB/UreG_nucleotide-bd"/>
</dbReference>
<accession>A0AAC9XML6</accession>
<dbReference type="InterPro" id="IPR027417">
    <property type="entry name" value="P-loop_NTPase"/>
</dbReference>
<dbReference type="Gene3D" id="3.40.50.300">
    <property type="entry name" value="P-loop containing nucleotide triphosphate hydrolases"/>
    <property type="match status" value="1"/>
</dbReference>
<dbReference type="PANTHER" id="PTHR13748">
    <property type="entry name" value="COBW-RELATED"/>
    <property type="match status" value="1"/>
</dbReference>
<reference evidence="2 3" key="1">
    <citation type="submission" date="2017-06" db="EMBL/GenBank/DDBJ databases">
        <title>Complete genome sequence of Shewanella marisflavi EP1 associated with anaerobic 2,4-dinitrotoluene reduction and salt tolerance.</title>
        <authorList>
            <person name="Huang J."/>
        </authorList>
    </citation>
    <scope>NUCLEOTIDE SEQUENCE [LARGE SCALE GENOMIC DNA]</scope>
    <source>
        <strain evidence="2 3">EP1</strain>
    </source>
</reference>
<proteinExistence type="predicted"/>
<dbReference type="PANTHER" id="PTHR13748:SF46">
    <property type="entry name" value="ZINC CHAPERONE YEIR"/>
    <property type="match status" value="1"/>
</dbReference>
<dbReference type="CDD" id="cd03112">
    <property type="entry name" value="CobW-like"/>
    <property type="match status" value="1"/>
</dbReference>
<dbReference type="RefSeq" id="WP_088904132.1">
    <property type="nucleotide sequence ID" value="NZ_CP022272.1"/>
</dbReference>